<dbReference type="EMBL" id="QAAA01000021">
    <property type="protein sequence ID" value="PTN00852.1"/>
    <property type="molecule type" value="Genomic_DNA"/>
</dbReference>
<keyword evidence="2" id="KW-0808">Transferase</keyword>
<dbReference type="AlphaFoldDB" id="A0A2T5BP91"/>
<proteinExistence type="predicted"/>
<feature type="domain" description="PTS EIIA type-2" evidence="1">
    <location>
        <begin position="40"/>
        <end position="183"/>
    </location>
</feature>
<evidence type="ECO:0000313" key="3">
    <source>
        <dbReference type="Proteomes" id="UP000243859"/>
    </source>
</evidence>
<dbReference type="PANTHER" id="PTHR47738">
    <property type="entry name" value="PTS SYSTEM FRUCTOSE-LIKE EIIA COMPONENT-RELATED"/>
    <property type="match status" value="1"/>
</dbReference>
<dbReference type="InterPro" id="IPR016152">
    <property type="entry name" value="PTrfase/Anion_transptr"/>
</dbReference>
<dbReference type="PROSITE" id="PS00372">
    <property type="entry name" value="PTS_EIIA_TYPE_2_HIS"/>
    <property type="match status" value="1"/>
</dbReference>
<gene>
    <name evidence="2" type="ORF">C8N32_12117</name>
</gene>
<protein>
    <submittedName>
        <fullName evidence="2">Phosphotransferase IIA-like nitrogen-regulatory protein PtsN</fullName>
    </submittedName>
</protein>
<evidence type="ECO:0000259" key="1">
    <source>
        <dbReference type="PROSITE" id="PS51094"/>
    </source>
</evidence>
<comment type="caution">
    <text evidence="2">The sequence shown here is derived from an EMBL/GenBank/DDBJ whole genome shotgun (WGS) entry which is preliminary data.</text>
</comment>
<reference evidence="2 3" key="1">
    <citation type="submission" date="2018-04" db="EMBL/GenBank/DDBJ databases">
        <title>Genomic Encyclopedia of Archaeal and Bacterial Type Strains, Phase II (KMG-II): from individual species to whole genera.</title>
        <authorList>
            <person name="Goeker M."/>
        </authorList>
    </citation>
    <scope>NUCLEOTIDE SEQUENCE [LARGE SCALE GENOMIC DNA]</scope>
    <source>
        <strain evidence="2 3">DSM 18064</strain>
    </source>
</reference>
<dbReference type="GO" id="GO:0016740">
    <property type="term" value="F:transferase activity"/>
    <property type="evidence" value="ECO:0007669"/>
    <property type="project" value="UniProtKB-KW"/>
</dbReference>
<name>A0A2T5BP91_9RHOB</name>
<organism evidence="2 3">
    <name type="scientific">Rhodovulum imhoffii</name>
    <dbReference type="NCBI Taxonomy" id="365340"/>
    <lineage>
        <taxon>Bacteria</taxon>
        <taxon>Pseudomonadati</taxon>
        <taxon>Pseudomonadota</taxon>
        <taxon>Alphaproteobacteria</taxon>
        <taxon>Rhodobacterales</taxon>
        <taxon>Paracoccaceae</taxon>
        <taxon>Rhodovulum</taxon>
    </lineage>
</organism>
<dbReference type="Proteomes" id="UP000243859">
    <property type="component" value="Unassembled WGS sequence"/>
</dbReference>
<dbReference type="SUPFAM" id="SSF55804">
    <property type="entry name" value="Phoshotransferase/anion transport protein"/>
    <property type="match status" value="1"/>
</dbReference>
<dbReference type="InterPro" id="IPR051541">
    <property type="entry name" value="PTS_SugarTrans_NitroReg"/>
</dbReference>
<sequence>MSFTAAKMETWGGSTRDRLIHAPGQRLRACNREKQMLLSNILHPQSVRVFGTMSSKKRLFQELGEIASAVYGMGATDVIDALQERESLGPTGVGHGVALPHARLPGLDHVVGAFVRLDKPVEFGSVDRQPVDLVFALFAPQDSGVDHLKALALVSRTLRDAGICEKLRANSDPATLHAVLTESRNAEIA</sequence>
<dbReference type="InterPro" id="IPR002178">
    <property type="entry name" value="PTS_EIIA_type-2_dom"/>
</dbReference>
<dbReference type="Gene3D" id="3.40.930.10">
    <property type="entry name" value="Mannitol-specific EII, Chain A"/>
    <property type="match status" value="1"/>
</dbReference>
<evidence type="ECO:0000313" key="2">
    <source>
        <dbReference type="EMBL" id="PTN00852.1"/>
    </source>
</evidence>
<accession>A0A2T5BP91</accession>
<dbReference type="PROSITE" id="PS51094">
    <property type="entry name" value="PTS_EIIA_TYPE_2"/>
    <property type="match status" value="1"/>
</dbReference>
<dbReference type="GO" id="GO:0030295">
    <property type="term" value="F:protein kinase activator activity"/>
    <property type="evidence" value="ECO:0007669"/>
    <property type="project" value="TreeGrafter"/>
</dbReference>
<dbReference type="Pfam" id="PF00359">
    <property type="entry name" value="PTS_EIIA_2"/>
    <property type="match status" value="1"/>
</dbReference>
<dbReference type="PANTHER" id="PTHR47738:SF1">
    <property type="entry name" value="NITROGEN REGULATORY PROTEIN"/>
    <property type="match status" value="1"/>
</dbReference>
<keyword evidence="3" id="KW-1185">Reference proteome</keyword>
<dbReference type="CDD" id="cd00211">
    <property type="entry name" value="PTS_IIA_fru"/>
    <property type="match status" value="1"/>
</dbReference>